<proteinExistence type="predicted"/>
<organism evidence="1 2">
    <name type="scientific">Rhodococcus erythropolis (strain PR4 / NBRC 100887)</name>
    <dbReference type="NCBI Taxonomy" id="234621"/>
    <lineage>
        <taxon>Bacteria</taxon>
        <taxon>Bacillati</taxon>
        <taxon>Actinomycetota</taxon>
        <taxon>Actinomycetes</taxon>
        <taxon>Mycobacteriales</taxon>
        <taxon>Nocardiaceae</taxon>
        <taxon>Rhodococcus</taxon>
        <taxon>Rhodococcus erythropolis group</taxon>
    </lineage>
</organism>
<evidence type="ECO:0000313" key="2">
    <source>
        <dbReference type="Proteomes" id="UP000002204"/>
    </source>
</evidence>
<evidence type="ECO:0000313" key="1">
    <source>
        <dbReference type="EMBL" id="BAH33957.1"/>
    </source>
</evidence>
<dbReference type="AlphaFoldDB" id="C1A022"/>
<reference evidence="2" key="1">
    <citation type="submission" date="2005-03" db="EMBL/GenBank/DDBJ databases">
        <title>Comparison of the complete genome sequences of Rhodococcus erythropolis PR4 and Rhodococcus opacus B4.</title>
        <authorList>
            <person name="Takarada H."/>
            <person name="Sekine M."/>
            <person name="Hosoyama A."/>
            <person name="Yamada R."/>
            <person name="Fujisawa T."/>
            <person name="Omata S."/>
            <person name="Shimizu A."/>
            <person name="Tsukatani N."/>
            <person name="Tanikawa S."/>
            <person name="Fujita N."/>
            <person name="Harayama S."/>
        </authorList>
    </citation>
    <scope>NUCLEOTIDE SEQUENCE [LARGE SCALE GENOMIC DNA]</scope>
    <source>
        <strain evidence="2">PR4 / NBRC 100887</strain>
    </source>
</reference>
<dbReference type="EMBL" id="AP008957">
    <property type="protein sequence ID" value="BAH33957.1"/>
    <property type="molecule type" value="Genomic_DNA"/>
</dbReference>
<reference evidence="1 2" key="2">
    <citation type="journal article" date="2006" name="Environ. Microbiol.">
        <title>Sequence analysis of three plasmids harboured in Rhodococcus erythropolis strain PR4.</title>
        <authorList>
            <person name="Sekine M."/>
            <person name="Tanikawa S."/>
            <person name="Omata S."/>
            <person name="Saito M."/>
            <person name="Fujisawa T."/>
            <person name="Tsukatani N."/>
            <person name="Tajima T."/>
            <person name="Sekigawa T."/>
            <person name="Kosugi H."/>
            <person name="Matsuo Y."/>
            <person name="Nishiko R."/>
            <person name="Imamura K."/>
            <person name="Ito M."/>
            <person name="Narita H."/>
            <person name="Tago S."/>
            <person name="Fujita N."/>
            <person name="Harayama S."/>
        </authorList>
    </citation>
    <scope>NUCLEOTIDE SEQUENCE [LARGE SCALE GENOMIC DNA]</scope>
    <source>
        <strain evidence="2">PR4 / NBRC 100887</strain>
    </source>
</reference>
<sequence>MFGLERHVTPVIHYLILRCHNSKDEDEVVDGGRPQPAELTHYFPASTRGEREQTKREVYLSCADNWVAERDSEVVRLLGSPIRKSAALR</sequence>
<protein>
    <submittedName>
        <fullName evidence="1">Uncharacterized protein</fullName>
    </submittedName>
</protein>
<dbReference type="HOGENOM" id="CLU_2452610_0_0_11"/>
<accession>C1A022</accession>
<name>C1A022_RHOE4</name>
<dbReference type="Proteomes" id="UP000002204">
    <property type="component" value="Chromosome"/>
</dbReference>
<gene>
    <name evidence="1" type="ordered locus">RER_32490</name>
</gene>
<dbReference type="KEGG" id="rer:RER_32490"/>